<sequence length="75" mass="8911">MTQFLDFNLNESYAEIKERAQTMPVTSKEAWDDLVEEFVNEKINIGELDKDEDSQGIIENLKAMWPEYEKNLRIR</sequence>
<organism evidence="1 2">
    <name type="scientific">Candidatus Buchananbacteria bacterium RBG_13_39_9</name>
    <dbReference type="NCBI Taxonomy" id="1797531"/>
    <lineage>
        <taxon>Bacteria</taxon>
        <taxon>Candidatus Buchananiibacteriota</taxon>
    </lineage>
</organism>
<dbReference type="EMBL" id="MHIA01000019">
    <property type="protein sequence ID" value="OGY42021.1"/>
    <property type="molecule type" value="Genomic_DNA"/>
</dbReference>
<dbReference type="Proteomes" id="UP000176260">
    <property type="component" value="Unassembled WGS sequence"/>
</dbReference>
<accession>A0A1G1XPX4</accession>
<protein>
    <submittedName>
        <fullName evidence="1">Uncharacterized protein</fullName>
    </submittedName>
</protein>
<evidence type="ECO:0000313" key="1">
    <source>
        <dbReference type="EMBL" id="OGY42021.1"/>
    </source>
</evidence>
<gene>
    <name evidence="1" type="ORF">A2Y67_02980</name>
</gene>
<reference evidence="1 2" key="1">
    <citation type="journal article" date="2016" name="Nat. Commun.">
        <title>Thousands of microbial genomes shed light on interconnected biogeochemical processes in an aquifer system.</title>
        <authorList>
            <person name="Anantharaman K."/>
            <person name="Brown C.T."/>
            <person name="Hug L.A."/>
            <person name="Sharon I."/>
            <person name="Castelle C.J."/>
            <person name="Probst A.J."/>
            <person name="Thomas B.C."/>
            <person name="Singh A."/>
            <person name="Wilkins M.J."/>
            <person name="Karaoz U."/>
            <person name="Brodie E.L."/>
            <person name="Williams K.H."/>
            <person name="Hubbard S.S."/>
            <person name="Banfield J.F."/>
        </authorList>
    </citation>
    <scope>NUCLEOTIDE SEQUENCE [LARGE SCALE GENOMIC DNA]</scope>
</reference>
<evidence type="ECO:0000313" key="2">
    <source>
        <dbReference type="Proteomes" id="UP000176260"/>
    </source>
</evidence>
<name>A0A1G1XPX4_9BACT</name>
<proteinExistence type="predicted"/>
<comment type="caution">
    <text evidence="1">The sequence shown here is derived from an EMBL/GenBank/DDBJ whole genome shotgun (WGS) entry which is preliminary data.</text>
</comment>
<dbReference type="AlphaFoldDB" id="A0A1G1XPX4"/>